<dbReference type="InterPro" id="IPR036259">
    <property type="entry name" value="MFS_trans_sf"/>
</dbReference>
<feature type="transmembrane region" description="Helical" evidence="7">
    <location>
        <begin position="318"/>
        <end position="340"/>
    </location>
</feature>
<dbReference type="SUPFAM" id="SSF69065">
    <property type="entry name" value="RNase III domain-like"/>
    <property type="match status" value="1"/>
</dbReference>
<evidence type="ECO:0000256" key="2">
    <source>
        <dbReference type="ARBA" id="ARBA00022448"/>
    </source>
</evidence>
<feature type="compositionally biased region" description="Basic and acidic residues" evidence="6">
    <location>
        <begin position="683"/>
        <end position="699"/>
    </location>
</feature>
<comment type="caution">
    <text evidence="9">The sequence shown here is derived from an EMBL/GenBank/DDBJ whole genome shotgun (WGS) entry which is preliminary data.</text>
</comment>
<evidence type="ECO:0000256" key="6">
    <source>
        <dbReference type="SAM" id="MobiDB-lite"/>
    </source>
</evidence>
<evidence type="ECO:0000256" key="5">
    <source>
        <dbReference type="ARBA" id="ARBA00023136"/>
    </source>
</evidence>
<feature type="transmembrane region" description="Helical" evidence="7">
    <location>
        <begin position="425"/>
        <end position="447"/>
    </location>
</feature>
<feature type="region of interest" description="Disordered" evidence="6">
    <location>
        <begin position="1"/>
        <end position="46"/>
    </location>
</feature>
<dbReference type="PANTHER" id="PTHR19432">
    <property type="entry name" value="SUGAR TRANSPORTER"/>
    <property type="match status" value="1"/>
</dbReference>
<feature type="transmembrane region" description="Helical" evidence="7">
    <location>
        <begin position="58"/>
        <end position="79"/>
    </location>
</feature>
<accession>A0A1Q3DVG3</accession>
<evidence type="ECO:0000256" key="4">
    <source>
        <dbReference type="ARBA" id="ARBA00022989"/>
    </source>
</evidence>
<gene>
    <name evidence="9" type="ORF">LENED_000351</name>
</gene>
<feature type="domain" description="RNase III" evidence="8">
    <location>
        <begin position="733"/>
        <end position="869"/>
    </location>
</feature>
<feature type="compositionally biased region" description="Basic and acidic residues" evidence="6">
    <location>
        <begin position="23"/>
        <end position="37"/>
    </location>
</feature>
<dbReference type="EMBL" id="BDGU01000007">
    <property type="protein sequence ID" value="GAV98929.1"/>
    <property type="molecule type" value="Genomic_DNA"/>
</dbReference>
<feature type="transmembrane region" description="Helical" evidence="7">
    <location>
        <begin position="360"/>
        <end position="378"/>
    </location>
</feature>
<dbReference type="GO" id="GO:0006396">
    <property type="term" value="P:RNA processing"/>
    <property type="evidence" value="ECO:0007669"/>
    <property type="project" value="InterPro"/>
</dbReference>
<keyword evidence="10" id="KW-1185">Reference proteome</keyword>
<feature type="transmembrane region" description="Helical" evidence="7">
    <location>
        <begin position="549"/>
        <end position="569"/>
    </location>
</feature>
<dbReference type="PANTHER" id="PTHR19432:SF35">
    <property type="entry name" value="SOLUTE CARRIER FAMILY 45 MEMBER 3 ISOFORM X1"/>
    <property type="match status" value="1"/>
</dbReference>
<comment type="subcellular location">
    <subcellularLocation>
        <location evidence="1">Membrane</location>
        <topology evidence="1">Multi-pass membrane protein</topology>
    </subcellularLocation>
</comment>
<feature type="region of interest" description="Disordered" evidence="6">
    <location>
        <begin position="486"/>
        <end position="514"/>
    </location>
</feature>
<dbReference type="Gene3D" id="1.10.1520.10">
    <property type="entry name" value="Ribonuclease III domain"/>
    <property type="match status" value="1"/>
</dbReference>
<evidence type="ECO:0000259" key="8">
    <source>
        <dbReference type="Pfam" id="PF14622"/>
    </source>
</evidence>
<dbReference type="GO" id="GO:0005886">
    <property type="term" value="C:plasma membrane"/>
    <property type="evidence" value="ECO:0007669"/>
    <property type="project" value="TreeGrafter"/>
</dbReference>
<keyword evidence="5 7" id="KW-0472">Membrane</keyword>
<protein>
    <submittedName>
        <fullName evidence="9">MFS general substrate transporter</fullName>
    </submittedName>
</protein>
<proteinExistence type="predicted"/>
<reference evidence="9 10" key="1">
    <citation type="submission" date="2016-08" db="EMBL/GenBank/DDBJ databases">
        <authorList>
            <consortium name="Lentinula edodes genome sequencing consortium"/>
            <person name="Sakamoto Y."/>
            <person name="Nakade K."/>
            <person name="Sato S."/>
            <person name="Yoshida Y."/>
            <person name="Miyazaki K."/>
            <person name="Natsume S."/>
            <person name="Konno N."/>
        </authorList>
    </citation>
    <scope>NUCLEOTIDE SEQUENCE [LARGE SCALE GENOMIC DNA]</scope>
    <source>
        <strain evidence="9 10">NBRC 111202</strain>
    </source>
</reference>
<keyword evidence="4 7" id="KW-1133">Transmembrane helix</keyword>
<keyword evidence="3 7" id="KW-0812">Transmembrane</keyword>
<organism evidence="9 10">
    <name type="scientific">Lentinula edodes</name>
    <name type="common">Shiitake mushroom</name>
    <name type="synonym">Lentinus edodes</name>
    <dbReference type="NCBI Taxonomy" id="5353"/>
    <lineage>
        <taxon>Eukaryota</taxon>
        <taxon>Fungi</taxon>
        <taxon>Dikarya</taxon>
        <taxon>Basidiomycota</taxon>
        <taxon>Agaricomycotina</taxon>
        <taxon>Agaricomycetes</taxon>
        <taxon>Agaricomycetidae</taxon>
        <taxon>Agaricales</taxon>
        <taxon>Marasmiineae</taxon>
        <taxon>Omphalotaceae</taxon>
        <taxon>Lentinula</taxon>
    </lineage>
</organism>
<evidence type="ECO:0000313" key="10">
    <source>
        <dbReference type="Proteomes" id="UP000188533"/>
    </source>
</evidence>
<name>A0A1Q3DVG3_LENED</name>
<dbReference type="InterPro" id="IPR036389">
    <property type="entry name" value="RNase_III_sf"/>
</dbReference>
<feature type="transmembrane region" description="Helical" evidence="7">
    <location>
        <begin position="589"/>
        <end position="611"/>
    </location>
</feature>
<evidence type="ECO:0000256" key="7">
    <source>
        <dbReference type="SAM" id="Phobius"/>
    </source>
</evidence>
<dbReference type="Pfam" id="PF14622">
    <property type="entry name" value="Ribonucleas_3_3"/>
    <property type="match status" value="1"/>
</dbReference>
<feature type="transmembrane region" description="Helical" evidence="7">
    <location>
        <begin position="453"/>
        <end position="477"/>
    </location>
</feature>
<feature type="transmembrane region" description="Helical" evidence="7">
    <location>
        <begin position="176"/>
        <end position="195"/>
    </location>
</feature>
<dbReference type="GO" id="GO:0004525">
    <property type="term" value="F:ribonuclease III activity"/>
    <property type="evidence" value="ECO:0007669"/>
    <property type="project" value="InterPro"/>
</dbReference>
<dbReference type="InterPro" id="IPR000999">
    <property type="entry name" value="RNase_III_dom"/>
</dbReference>
<dbReference type="Proteomes" id="UP000188533">
    <property type="component" value="Unassembled WGS sequence"/>
</dbReference>
<feature type="transmembrane region" description="Helical" evidence="7">
    <location>
        <begin position="255"/>
        <end position="276"/>
    </location>
</feature>
<evidence type="ECO:0000256" key="3">
    <source>
        <dbReference type="ARBA" id="ARBA00022692"/>
    </source>
</evidence>
<feature type="transmembrane region" description="Helical" evidence="7">
    <location>
        <begin position="99"/>
        <end position="119"/>
    </location>
</feature>
<evidence type="ECO:0000256" key="1">
    <source>
        <dbReference type="ARBA" id="ARBA00004141"/>
    </source>
</evidence>
<feature type="region of interest" description="Disordered" evidence="6">
    <location>
        <begin position="666"/>
        <end position="703"/>
    </location>
</feature>
<feature type="transmembrane region" description="Helical" evidence="7">
    <location>
        <begin position="131"/>
        <end position="156"/>
    </location>
</feature>
<reference evidence="9 10" key="2">
    <citation type="submission" date="2017-02" db="EMBL/GenBank/DDBJ databases">
        <title>A genome survey and senescence transcriptome analysis in Lentinula edodes.</title>
        <authorList>
            <person name="Sakamoto Y."/>
            <person name="Nakade K."/>
            <person name="Sato S."/>
            <person name="Yoshida Y."/>
            <person name="Miyazaki K."/>
            <person name="Natsume S."/>
            <person name="Konno N."/>
        </authorList>
    </citation>
    <scope>NUCLEOTIDE SEQUENCE [LARGE SCALE GENOMIC DNA]</scope>
    <source>
        <strain evidence="9 10">NBRC 111202</strain>
    </source>
</reference>
<dbReference type="GO" id="GO:0008506">
    <property type="term" value="F:sucrose:proton symporter activity"/>
    <property type="evidence" value="ECO:0007669"/>
    <property type="project" value="TreeGrafter"/>
</dbReference>
<dbReference type="SUPFAM" id="SSF103473">
    <property type="entry name" value="MFS general substrate transporter"/>
    <property type="match status" value="2"/>
</dbReference>
<keyword evidence="2" id="KW-0813">Transport</keyword>
<dbReference type="AlphaFoldDB" id="A0A1Q3DVG3"/>
<feature type="transmembrane region" description="Helical" evidence="7">
    <location>
        <begin position="231"/>
        <end position="249"/>
    </location>
</feature>
<evidence type="ECO:0000313" key="9">
    <source>
        <dbReference type="EMBL" id="GAV98929.1"/>
    </source>
</evidence>
<dbReference type="Gene3D" id="1.20.1250.20">
    <property type="entry name" value="MFS general substrate transporter like domains"/>
    <property type="match status" value="1"/>
</dbReference>
<sequence>MLPPTADADQEDPTTQITWPNSRRRESDSSNVLHDEPQIPYEQDTTMTRKPKVLKKRLSTWDLITLSISMLGAQIVWTVELGYGTPFLLSLGISEQLTALVWLAGPISGLIAQPVIGAVSDSSTSKYRRRYWVILATVVLVVSTLVLAYCEALAAFFVDLFQVGAGDWDEKRTTRVANTAICLAIVAFYLLDFALNGLQASLRNLLLDVTPASQLNAGNAWHGRMTHAGNIIGFGFGFLPLAKLPFFRLLGGTQFRKFCILCIIILVITVWTTCALHEEQEREKKSSSQGKFREIWTNTKVAVLNLPKPIRRVCYVQFFAFMGWFPFLFYSTTYVGQVMALELGREPDPDLATRTGEFAMLLYSIVAVIAGTVLPHLANRDRRLMAHKDDVDEDAELTRIKNTVRQWKAEAARNGKPLRLPMMPFLLRNIWTGALLWFSVLTLSTFFVKTATVFIALVGVCWAVAMWAPFAIIMELLKELSENNQLSNDDRRPLHSRTHSTPGLRSVRSSERQPLLRRRSLEEFGNDANDESSPRTPVAGGTILGVHNLAIVMPQFVVAVVTSIIFRIADGNTVVEGGDESDAYFGKNGVAWVLRFGGVCTLVGAVIARMVPPTPTEKAMRRRLGDMRDLKEEMEYYVLQFLPALHQLQGSSRHLPAVYADAEEVDEDSGSRLGNRKPPLAFGRDRRKPDYKNFDEKHAQSQARVDYSTMRAPNPMFAEHLNHLFPELQFPLELARRILTHASHPAAIYGHNAGLSFMGRRVISAYLYLLLSSSPHLKPSDDLEAIVAQTLNTYVLGEHIGSKWGLGRVMRWTPTLKADKSKDASPTLLKGVGLYKVQGDAVAAVIGGIFEQFGASTAHRTFHTRVLPHILASKFHAGLPEAFHEDTIHHSLF</sequence>
<dbReference type="CDD" id="cd00593">
    <property type="entry name" value="RIBOc"/>
    <property type="match status" value="1"/>
</dbReference>